<proteinExistence type="predicted"/>
<reference evidence="1" key="2">
    <citation type="journal article" date="2015" name="Fish Shellfish Immunol.">
        <title>Early steps in the European eel (Anguilla anguilla)-Vibrio vulnificus interaction in the gills: Role of the RtxA13 toxin.</title>
        <authorList>
            <person name="Callol A."/>
            <person name="Pajuelo D."/>
            <person name="Ebbesson L."/>
            <person name="Teles M."/>
            <person name="MacKenzie S."/>
            <person name="Amaro C."/>
        </authorList>
    </citation>
    <scope>NUCLEOTIDE SEQUENCE</scope>
</reference>
<protein>
    <submittedName>
        <fullName evidence="1">Uncharacterized protein</fullName>
    </submittedName>
</protein>
<dbReference type="EMBL" id="GBXM01049431">
    <property type="protein sequence ID" value="JAH59146.1"/>
    <property type="molecule type" value="Transcribed_RNA"/>
</dbReference>
<accession>A0A0E9U016</accession>
<evidence type="ECO:0000313" key="1">
    <source>
        <dbReference type="EMBL" id="JAH59146.1"/>
    </source>
</evidence>
<sequence length="54" mass="6275">MHSDHISKCYRFFCVFKFLWIRMSNSALRFNTRGRVLLPLLVGRAKSSPGLDVC</sequence>
<dbReference type="AlphaFoldDB" id="A0A0E9U016"/>
<organism evidence="1">
    <name type="scientific">Anguilla anguilla</name>
    <name type="common">European freshwater eel</name>
    <name type="synonym">Muraena anguilla</name>
    <dbReference type="NCBI Taxonomy" id="7936"/>
    <lineage>
        <taxon>Eukaryota</taxon>
        <taxon>Metazoa</taxon>
        <taxon>Chordata</taxon>
        <taxon>Craniata</taxon>
        <taxon>Vertebrata</taxon>
        <taxon>Euteleostomi</taxon>
        <taxon>Actinopterygii</taxon>
        <taxon>Neopterygii</taxon>
        <taxon>Teleostei</taxon>
        <taxon>Anguilliformes</taxon>
        <taxon>Anguillidae</taxon>
        <taxon>Anguilla</taxon>
    </lineage>
</organism>
<name>A0A0E9U016_ANGAN</name>
<reference evidence="1" key="1">
    <citation type="submission" date="2014-11" db="EMBL/GenBank/DDBJ databases">
        <authorList>
            <person name="Amaro Gonzalez C."/>
        </authorList>
    </citation>
    <scope>NUCLEOTIDE SEQUENCE</scope>
</reference>